<dbReference type="Proteomes" id="UP000621492">
    <property type="component" value="Unassembled WGS sequence"/>
</dbReference>
<dbReference type="NCBIfam" id="TIGR01593">
    <property type="entry name" value="holin_tox_secr"/>
    <property type="match status" value="1"/>
</dbReference>
<dbReference type="RefSeq" id="WP_188725042.1">
    <property type="nucleotide sequence ID" value="NZ_BMJD01000012.1"/>
</dbReference>
<evidence type="ECO:0000313" key="8">
    <source>
        <dbReference type="Proteomes" id="UP000621492"/>
    </source>
</evidence>
<sequence>MIDMIINTAKTGTAALAVVFSYLFGGWSVSLLALVVFVVADYLTGIAASAYEGKLSSRIGFWGIGKKVFIFGIVAVAHVIDLVLLDVAGIDEFVMTATIYFYIVNELVSILENAGRLNLPIPGAIKKAINIFQGRLKDYDEPQADELKEKKVD</sequence>
<dbReference type="Pfam" id="PF05105">
    <property type="entry name" value="Phage_holin_4_1"/>
    <property type="match status" value="1"/>
</dbReference>
<proteinExistence type="inferred from homology"/>
<reference evidence="7" key="1">
    <citation type="journal article" date="2014" name="Int. J. Syst. Evol. Microbiol.">
        <title>Complete genome sequence of Corynebacterium casei LMG S-19264T (=DSM 44701T), isolated from a smear-ripened cheese.</title>
        <authorList>
            <consortium name="US DOE Joint Genome Institute (JGI-PGF)"/>
            <person name="Walter F."/>
            <person name="Albersmeier A."/>
            <person name="Kalinowski J."/>
            <person name="Ruckert C."/>
        </authorList>
    </citation>
    <scope>NUCLEOTIDE SEQUENCE</scope>
    <source>
        <strain evidence="7">CGMCC 1.15454</strain>
    </source>
</reference>
<keyword evidence="8" id="KW-1185">Reference proteome</keyword>
<comment type="subcellular location">
    <subcellularLocation>
        <location evidence="1">Membrane</location>
        <topology evidence="1">Multi-pass membrane protein</topology>
    </subcellularLocation>
</comment>
<keyword evidence="4 6" id="KW-0472">Membrane</keyword>
<dbReference type="InterPro" id="IPR006480">
    <property type="entry name" value="Phage_holin_4_1"/>
</dbReference>
<comment type="similarity">
    <text evidence="5">Belongs to the bacteriophage holin family. Cp-1 holin subfamily.</text>
</comment>
<comment type="caution">
    <text evidence="7">The sequence shown here is derived from an EMBL/GenBank/DDBJ whole genome shotgun (WGS) entry which is preliminary data.</text>
</comment>
<organism evidence="7 8">
    <name type="scientific">Lentibacillus populi</name>
    <dbReference type="NCBI Taxonomy" id="1827502"/>
    <lineage>
        <taxon>Bacteria</taxon>
        <taxon>Bacillati</taxon>
        <taxon>Bacillota</taxon>
        <taxon>Bacilli</taxon>
        <taxon>Bacillales</taxon>
        <taxon>Bacillaceae</taxon>
        <taxon>Lentibacillus</taxon>
    </lineage>
</organism>
<evidence type="ECO:0000256" key="6">
    <source>
        <dbReference type="SAM" id="Phobius"/>
    </source>
</evidence>
<evidence type="ECO:0000256" key="3">
    <source>
        <dbReference type="ARBA" id="ARBA00022989"/>
    </source>
</evidence>
<evidence type="ECO:0000256" key="1">
    <source>
        <dbReference type="ARBA" id="ARBA00004141"/>
    </source>
</evidence>
<keyword evidence="2 6" id="KW-0812">Transmembrane</keyword>
<protein>
    <recommendedName>
        <fullName evidence="9">Holin</fullName>
    </recommendedName>
</protein>
<evidence type="ECO:0000256" key="5">
    <source>
        <dbReference type="ARBA" id="ARBA00023600"/>
    </source>
</evidence>
<feature type="transmembrane region" description="Helical" evidence="6">
    <location>
        <begin position="68"/>
        <end position="87"/>
    </location>
</feature>
<name>A0A9W5TXL2_9BACI</name>
<gene>
    <name evidence="7" type="ORF">GCM10011409_19220</name>
</gene>
<evidence type="ECO:0000313" key="7">
    <source>
        <dbReference type="EMBL" id="GGB41847.1"/>
    </source>
</evidence>
<dbReference type="EMBL" id="BMJD01000012">
    <property type="protein sequence ID" value="GGB41847.1"/>
    <property type="molecule type" value="Genomic_DNA"/>
</dbReference>
<evidence type="ECO:0000256" key="2">
    <source>
        <dbReference type="ARBA" id="ARBA00022692"/>
    </source>
</evidence>
<evidence type="ECO:0000256" key="4">
    <source>
        <dbReference type="ARBA" id="ARBA00023136"/>
    </source>
</evidence>
<dbReference type="GO" id="GO:0016020">
    <property type="term" value="C:membrane"/>
    <property type="evidence" value="ECO:0007669"/>
    <property type="project" value="UniProtKB-SubCell"/>
</dbReference>
<evidence type="ECO:0008006" key="9">
    <source>
        <dbReference type="Google" id="ProtNLM"/>
    </source>
</evidence>
<dbReference type="AlphaFoldDB" id="A0A9W5TXL2"/>
<accession>A0A9W5TXL2</accession>
<reference evidence="7" key="2">
    <citation type="submission" date="2020-09" db="EMBL/GenBank/DDBJ databases">
        <authorList>
            <person name="Sun Q."/>
            <person name="Zhou Y."/>
        </authorList>
    </citation>
    <scope>NUCLEOTIDE SEQUENCE</scope>
    <source>
        <strain evidence="7">CGMCC 1.15454</strain>
    </source>
</reference>
<feature type="transmembrane region" description="Helical" evidence="6">
    <location>
        <begin position="20"/>
        <end position="47"/>
    </location>
</feature>
<keyword evidence="3 6" id="KW-1133">Transmembrane helix</keyword>